<comment type="similarity">
    <text evidence="2">Belongs to the glycosyltransferase 28 family.</text>
</comment>
<dbReference type="Proteomes" id="UP001407405">
    <property type="component" value="Unassembled WGS sequence"/>
</dbReference>
<accession>A0ABU9VP55</accession>
<comment type="caution">
    <text evidence="7">The sequence shown here is derived from an EMBL/GenBank/DDBJ whole genome shotgun (WGS) entry which is preliminary data.</text>
</comment>
<dbReference type="SUPFAM" id="SSF53756">
    <property type="entry name" value="UDP-Glycosyltransferase/glycogen phosphorylase"/>
    <property type="match status" value="1"/>
</dbReference>
<proteinExistence type="inferred from homology"/>
<evidence type="ECO:0000259" key="5">
    <source>
        <dbReference type="Pfam" id="PF04101"/>
    </source>
</evidence>
<dbReference type="EMBL" id="JBCITM010000001">
    <property type="protein sequence ID" value="MEN1758953.1"/>
    <property type="molecule type" value="Genomic_DNA"/>
</dbReference>
<dbReference type="InterPro" id="IPR009695">
    <property type="entry name" value="Diacylglyc_glucosyltr_N"/>
</dbReference>
<evidence type="ECO:0000256" key="1">
    <source>
        <dbReference type="ARBA" id="ARBA00004370"/>
    </source>
</evidence>
<reference evidence="7 8" key="1">
    <citation type="submission" date="2024-04" db="EMBL/GenBank/DDBJ databases">
        <title>Genome sequencing and metabolic network reconstruction of aminoacids and betaine degradation by Anoxynatronum sibiricum.</title>
        <authorList>
            <person name="Detkova E.N."/>
            <person name="Boltjanskaja Y.V."/>
            <person name="Mardanov A.V."/>
            <person name="Kevbrin V."/>
        </authorList>
    </citation>
    <scope>NUCLEOTIDE SEQUENCE [LARGE SCALE GENOMIC DNA]</scope>
    <source>
        <strain evidence="7 8">Z-7981</strain>
    </source>
</reference>
<keyword evidence="4" id="KW-0808">Transferase</keyword>
<evidence type="ECO:0000313" key="8">
    <source>
        <dbReference type="Proteomes" id="UP001407405"/>
    </source>
</evidence>
<dbReference type="InterPro" id="IPR007235">
    <property type="entry name" value="Glyco_trans_28_C"/>
</dbReference>
<keyword evidence="3" id="KW-0328">Glycosyltransferase</keyword>
<dbReference type="Pfam" id="PF06925">
    <property type="entry name" value="MGDG_synth"/>
    <property type="match status" value="1"/>
</dbReference>
<comment type="subcellular location">
    <subcellularLocation>
        <location evidence="1">Membrane</location>
    </subcellularLocation>
</comment>
<dbReference type="RefSeq" id="WP_343184337.1">
    <property type="nucleotide sequence ID" value="NZ_JBCITM010000001.1"/>
</dbReference>
<organism evidence="7 8">
    <name type="scientific">Anoxynatronum sibiricum</name>
    <dbReference type="NCBI Taxonomy" id="210623"/>
    <lineage>
        <taxon>Bacteria</taxon>
        <taxon>Bacillati</taxon>
        <taxon>Bacillota</taxon>
        <taxon>Clostridia</taxon>
        <taxon>Eubacteriales</taxon>
        <taxon>Clostridiaceae</taxon>
        <taxon>Anoxynatronum</taxon>
    </lineage>
</organism>
<keyword evidence="8" id="KW-1185">Reference proteome</keyword>
<dbReference type="PANTHER" id="PTHR43025:SF3">
    <property type="entry name" value="MONOGALACTOSYLDIACYLGLYCEROL SYNTHASE 1, CHLOROPLASTIC"/>
    <property type="match status" value="1"/>
</dbReference>
<name>A0ABU9VP55_9CLOT</name>
<evidence type="ECO:0000256" key="4">
    <source>
        <dbReference type="ARBA" id="ARBA00022679"/>
    </source>
</evidence>
<evidence type="ECO:0000256" key="2">
    <source>
        <dbReference type="ARBA" id="ARBA00006962"/>
    </source>
</evidence>
<dbReference type="Pfam" id="PF04101">
    <property type="entry name" value="Glyco_tran_28_C"/>
    <property type="match status" value="1"/>
</dbReference>
<protein>
    <submittedName>
        <fullName evidence="7">Glycosyltransferase</fullName>
    </submittedName>
</protein>
<evidence type="ECO:0000313" key="7">
    <source>
        <dbReference type="EMBL" id="MEN1758953.1"/>
    </source>
</evidence>
<evidence type="ECO:0000256" key="3">
    <source>
        <dbReference type="ARBA" id="ARBA00022676"/>
    </source>
</evidence>
<feature type="domain" description="Diacylglycerol glucosyltransferase N-terminal" evidence="6">
    <location>
        <begin position="15"/>
        <end position="173"/>
    </location>
</feature>
<gene>
    <name evidence="7" type="ORF">AAIG11_00575</name>
</gene>
<sequence>MRTIVIVTASIGAGHNQVACALKESLLQHNSSQQVHVIDLLAEKRIYQMVNKLYLTTIQKAPAVFSKAYLWTQTHQTNPRAVSMLHHLCYRLLKQLQQTLSPSLFIFTHPFPAAAYRSAALAPAYAVLTDFGFHPLWLNRQLSGYFVAHSSQVMSLRDEGIPASQLYLTGIPVKKGFATPVETASHLYPLLKEPAISEQHILIMGGGLGIGSLTACTDLLMAAFPQLHFVVVTGNNETLYDSLIIRTRHLANWKIMGFSNDIPRLMKQASLLITKAGAVSLSEAAVAGLPTIILNPLPGHEEENAALAASQGWALQAKDVREVEHLICQLGQYPERLHDMCQKARQAAFPEAAHNVVSLLQIPLEEEGRRSC</sequence>
<evidence type="ECO:0000259" key="6">
    <source>
        <dbReference type="Pfam" id="PF06925"/>
    </source>
</evidence>
<dbReference type="PANTHER" id="PTHR43025">
    <property type="entry name" value="MONOGALACTOSYLDIACYLGLYCEROL SYNTHASE"/>
    <property type="match status" value="1"/>
</dbReference>
<dbReference type="Gene3D" id="3.40.50.2000">
    <property type="entry name" value="Glycogen Phosphorylase B"/>
    <property type="match status" value="1"/>
</dbReference>
<dbReference type="InterPro" id="IPR050519">
    <property type="entry name" value="Glycosyltransf_28_UgtP"/>
</dbReference>
<feature type="domain" description="Glycosyl transferase family 28 C-terminal" evidence="5">
    <location>
        <begin position="201"/>
        <end position="354"/>
    </location>
</feature>